<dbReference type="Pfam" id="PF17278">
    <property type="entry name" value="DUF5343"/>
    <property type="match status" value="1"/>
</dbReference>
<organism evidence="1">
    <name type="scientific">Dechloromonas aromatica (strain RCB)</name>
    <dbReference type="NCBI Taxonomy" id="159087"/>
    <lineage>
        <taxon>Bacteria</taxon>
        <taxon>Pseudomonadati</taxon>
        <taxon>Pseudomonadota</taxon>
        <taxon>Betaproteobacteria</taxon>
        <taxon>Rhodocyclales</taxon>
        <taxon>Azonexaceae</taxon>
        <taxon>Dechloromonas</taxon>
    </lineage>
</organism>
<gene>
    <name evidence="1" type="ordered locus">Daro_3643</name>
</gene>
<dbReference type="InterPro" id="IPR035235">
    <property type="entry name" value="DUF5343"/>
</dbReference>
<dbReference type="EMBL" id="CP000089">
    <property type="protein sequence ID" value="AAZ48372.1"/>
    <property type="molecule type" value="Genomic_DNA"/>
</dbReference>
<evidence type="ECO:0008006" key="2">
    <source>
        <dbReference type="Google" id="ProtNLM"/>
    </source>
</evidence>
<sequence>MGQINIPYMSAPGAISKILEKIKEAGTPDNFNADFLSTKLGFKGGNYRTFISWAKKTGLLNGDGTPTLLYKSFRNPTSSKSSLAQAIRNGYTELYSRNEYCHELDRKAFKGLVMEATGEAHDSKVVEVIVSTFFNAKALADFDSRPGDESRVELKVEKQLELDDEKTHHKRVHLGLNFTINLVLPKTDDPAVYAAIFQSLRESLLKE</sequence>
<dbReference type="HOGENOM" id="CLU_104183_1_0_4"/>
<reference evidence="1" key="1">
    <citation type="submission" date="2005-08" db="EMBL/GenBank/DDBJ databases">
        <title>Complete sequence of Dechloromonas aromatica RCB.</title>
        <authorList>
            <person name="Salinero K.K."/>
            <person name="Copeland A."/>
            <person name="Lucas S."/>
            <person name="Lapidus A."/>
            <person name="Barry K."/>
            <person name="Detter J.C."/>
            <person name="Glavina T."/>
            <person name="Hammon N."/>
            <person name="Israni S."/>
            <person name="Pitluck S."/>
            <person name="Di Bartolo G."/>
            <person name="Trong S."/>
            <person name="Schmutz J."/>
            <person name="Larimer F."/>
            <person name="Land M."/>
            <person name="Ivanova N."/>
            <person name="Richardson P."/>
        </authorList>
    </citation>
    <scope>NUCLEOTIDE SEQUENCE</scope>
    <source>
        <strain evidence="1">RCB</strain>
    </source>
</reference>
<protein>
    <recommendedName>
        <fullName evidence="2">DUF5343 domain-containing protein</fullName>
    </recommendedName>
</protein>
<proteinExistence type="predicted"/>
<name>Q479V9_DECAR</name>
<dbReference type="KEGG" id="dar:Daro_3643"/>
<accession>Q479V9</accession>
<dbReference type="AlphaFoldDB" id="Q479V9"/>
<dbReference type="STRING" id="159087.Daro_3643"/>
<evidence type="ECO:0000313" key="1">
    <source>
        <dbReference type="EMBL" id="AAZ48372.1"/>
    </source>
</evidence>
<dbReference type="eggNOG" id="ENOG5032SQF">
    <property type="taxonomic scope" value="Bacteria"/>
</dbReference>
<dbReference type="OrthoDB" id="5186897at2"/>